<evidence type="ECO:0000313" key="3">
    <source>
        <dbReference type="Proteomes" id="UP000030765"/>
    </source>
</evidence>
<evidence type="ECO:0000313" key="1">
    <source>
        <dbReference type="EMBL" id="KFB52318.1"/>
    </source>
</evidence>
<keyword evidence="3" id="KW-1185">Reference proteome</keyword>
<dbReference type="AlphaFoldDB" id="A0A084WQ24"/>
<sequence>MIDCLVGATYQQKLLIVLLCHVAKLIQKDKQLDFEITSEDQKGGIFDDIGVRFKTGDRWRQLFIQAKHKAEKTKAITWDDLTSTDKRDSVCD</sequence>
<dbReference type="VEuPathDB" id="VectorBase:ASIC020517"/>
<dbReference type="EMBL" id="ATLV01025163">
    <property type="status" value="NOT_ANNOTATED_CDS"/>
    <property type="molecule type" value="Genomic_DNA"/>
</dbReference>
<dbReference type="Proteomes" id="UP000030765">
    <property type="component" value="Unassembled WGS sequence"/>
</dbReference>
<dbReference type="STRING" id="74873.A0A084WQ24"/>
<organism evidence="1">
    <name type="scientific">Anopheles sinensis</name>
    <name type="common">Mosquito</name>
    <dbReference type="NCBI Taxonomy" id="74873"/>
    <lineage>
        <taxon>Eukaryota</taxon>
        <taxon>Metazoa</taxon>
        <taxon>Ecdysozoa</taxon>
        <taxon>Arthropoda</taxon>
        <taxon>Hexapoda</taxon>
        <taxon>Insecta</taxon>
        <taxon>Pterygota</taxon>
        <taxon>Neoptera</taxon>
        <taxon>Endopterygota</taxon>
        <taxon>Diptera</taxon>
        <taxon>Nematocera</taxon>
        <taxon>Culicoidea</taxon>
        <taxon>Culicidae</taxon>
        <taxon>Anophelinae</taxon>
        <taxon>Anopheles</taxon>
    </lineage>
</organism>
<evidence type="ECO:0008006" key="4">
    <source>
        <dbReference type="Google" id="ProtNLM"/>
    </source>
</evidence>
<name>A0A084WQ24_ANOSI</name>
<gene>
    <name evidence="1" type="ORF">ZHAS_00020517</name>
</gene>
<dbReference type="EnsemblMetazoa" id="ASIC020517-RA">
    <property type="protein sequence ID" value="ASIC020517-PA"/>
    <property type="gene ID" value="ASIC020517"/>
</dbReference>
<evidence type="ECO:0000313" key="2">
    <source>
        <dbReference type="EnsemblMetazoa" id="ASIC020517-PA"/>
    </source>
</evidence>
<dbReference type="EMBL" id="KE525370">
    <property type="protein sequence ID" value="KFB52318.1"/>
    <property type="molecule type" value="Genomic_DNA"/>
</dbReference>
<reference evidence="1 3" key="1">
    <citation type="journal article" date="2014" name="BMC Genomics">
        <title>Genome sequence of Anopheles sinensis provides insight into genetics basis of mosquito competence for malaria parasites.</title>
        <authorList>
            <person name="Zhou D."/>
            <person name="Zhang D."/>
            <person name="Ding G."/>
            <person name="Shi L."/>
            <person name="Hou Q."/>
            <person name="Ye Y."/>
            <person name="Xu Y."/>
            <person name="Zhou H."/>
            <person name="Xiong C."/>
            <person name="Li S."/>
            <person name="Yu J."/>
            <person name="Hong S."/>
            <person name="Yu X."/>
            <person name="Zou P."/>
            <person name="Chen C."/>
            <person name="Chang X."/>
            <person name="Wang W."/>
            <person name="Lv Y."/>
            <person name="Sun Y."/>
            <person name="Ma L."/>
            <person name="Shen B."/>
            <person name="Zhu C."/>
        </authorList>
    </citation>
    <scope>NUCLEOTIDE SEQUENCE [LARGE SCALE GENOMIC DNA]</scope>
</reference>
<protein>
    <recommendedName>
        <fullName evidence="4">Mrr-like domain-containing protein</fullName>
    </recommendedName>
</protein>
<reference evidence="2" key="2">
    <citation type="submission" date="2020-05" db="UniProtKB">
        <authorList>
            <consortium name="EnsemblMetazoa"/>
        </authorList>
    </citation>
    <scope>IDENTIFICATION</scope>
</reference>
<dbReference type="OrthoDB" id="6693298at2759"/>
<proteinExistence type="predicted"/>
<accession>A0A084WQ24</accession>